<organism evidence="4 5">
    <name type="scientific">Listeria aquatica FSL S10-1188</name>
    <dbReference type="NCBI Taxonomy" id="1265818"/>
    <lineage>
        <taxon>Bacteria</taxon>
        <taxon>Bacillati</taxon>
        <taxon>Bacillota</taxon>
        <taxon>Bacilli</taxon>
        <taxon>Bacillales</taxon>
        <taxon>Listeriaceae</taxon>
        <taxon>Listeria</taxon>
    </lineage>
</organism>
<dbReference type="EMBL" id="AOCG01000013">
    <property type="protein sequence ID" value="EUJ17414.1"/>
    <property type="molecule type" value="Genomic_DNA"/>
</dbReference>
<feature type="domain" description="Sensor histidine kinase NatK-like C-terminal" evidence="3">
    <location>
        <begin position="334"/>
        <end position="437"/>
    </location>
</feature>
<evidence type="ECO:0000313" key="4">
    <source>
        <dbReference type="EMBL" id="EUJ17414.1"/>
    </source>
</evidence>
<dbReference type="SUPFAM" id="SSF55874">
    <property type="entry name" value="ATPase domain of HSP90 chaperone/DNA topoisomerase II/histidine kinase"/>
    <property type="match status" value="1"/>
</dbReference>
<gene>
    <name evidence="4" type="ORF">MAQA_13036</name>
</gene>
<feature type="transmembrane region" description="Helical" evidence="2">
    <location>
        <begin position="83"/>
        <end position="108"/>
    </location>
</feature>
<dbReference type="InterPro" id="IPR036890">
    <property type="entry name" value="HATPase_C_sf"/>
</dbReference>
<comment type="caution">
    <text evidence="4">The sequence shown here is derived from an EMBL/GenBank/DDBJ whole genome shotgun (WGS) entry which is preliminary data.</text>
</comment>
<dbReference type="Proteomes" id="UP000019246">
    <property type="component" value="Unassembled WGS sequence"/>
</dbReference>
<dbReference type="Gene3D" id="3.30.565.10">
    <property type="entry name" value="Histidine kinase-like ATPase, C-terminal domain"/>
    <property type="match status" value="1"/>
</dbReference>
<dbReference type="RefSeq" id="WP_036073873.1">
    <property type="nucleotide sequence ID" value="NZ_AOCG01000013.1"/>
</dbReference>
<keyword evidence="5" id="KW-1185">Reference proteome</keyword>
<keyword evidence="2" id="KW-0472">Membrane</keyword>
<dbReference type="GO" id="GO:0042802">
    <property type="term" value="F:identical protein binding"/>
    <property type="evidence" value="ECO:0007669"/>
    <property type="project" value="TreeGrafter"/>
</dbReference>
<keyword evidence="1" id="KW-0175">Coiled coil</keyword>
<dbReference type="Pfam" id="PF14501">
    <property type="entry name" value="HATPase_c_5"/>
    <property type="match status" value="1"/>
</dbReference>
<dbReference type="PANTHER" id="PTHR40448">
    <property type="entry name" value="TWO-COMPONENT SENSOR HISTIDINE KINASE"/>
    <property type="match status" value="1"/>
</dbReference>
<feature type="transmembrane region" description="Helical" evidence="2">
    <location>
        <begin position="120"/>
        <end position="137"/>
    </location>
</feature>
<feature type="transmembrane region" description="Helical" evidence="2">
    <location>
        <begin position="6"/>
        <end position="23"/>
    </location>
</feature>
<evidence type="ECO:0000256" key="1">
    <source>
        <dbReference type="SAM" id="Coils"/>
    </source>
</evidence>
<protein>
    <submittedName>
        <fullName evidence="4">Accessory gene regulator protein C</fullName>
    </submittedName>
</protein>
<dbReference type="PANTHER" id="PTHR40448:SF1">
    <property type="entry name" value="TWO-COMPONENT SENSOR HISTIDINE KINASE"/>
    <property type="match status" value="1"/>
</dbReference>
<accession>W7AQF4</accession>
<proteinExistence type="predicted"/>
<dbReference type="OrthoDB" id="1656061at2"/>
<feature type="coiled-coil region" evidence="1">
    <location>
        <begin position="221"/>
        <end position="248"/>
    </location>
</feature>
<name>W7AQF4_9LIST</name>
<dbReference type="InterPro" id="IPR032834">
    <property type="entry name" value="NatK-like_C"/>
</dbReference>
<dbReference type="STRING" id="1265818.MAQA_13036"/>
<evidence type="ECO:0000313" key="5">
    <source>
        <dbReference type="Proteomes" id="UP000019246"/>
    </source>
</evidence>
<sequence length="438" mass="50182">MDSTTFNLLLAISIQTIGFFIVVQILTRCIFSWLEGFVVLVTTIVAIPLFLVISYWVNLLTIAIYVLALLYKKQTIFLSVTIASLTFIISILSDYLFNNVFLIIFHFFGDELYRRLYTTIGYAISMMLIACLMAFILRKFVNRWDLYSYINQKKYGFITVAIILLTLLIYHLNIFFSAADGFVQEIVRLNTIIFLAYFAILIGMLYLVLQSAVQEIKMKNQQEQFAQLQEYTSTLEELHNEMRVFRHDYINILSSMAGYIDENDMEGLKKYFEKNIVPINQQIETNDYRISALQNIHVTELKGLLAIKLIRAQELNIDVGVEVTEEIDSINMPSVDLCKVAGILLDNAVEAAIGSEKPVIRIAIFKREEATTMIFANSIPKNMPPVYKIFEDGFSTKGTNRGIGLSSLRGTLQEYSNAALDTKLDEEKQEFIQELEIM</sequence>
<feature type="transmembrane region" description="Helical" evidence="2">
    <location>
        <begin position="53"/>
        <end position="71"/>
    </location>
</feature>
<dbReference type="PATRIC" id="fig|1265818.5.peg.2624"/>
<dbReference type="AlphaFoldDB" id="W7AQF4"/>
<evidence type="ECO:0000259" key="3">
    <source>
        <dbReference type="Pfam" id="PF14501"/>
    </source>
</evidence>
<feature type="transmembrane region" description="Helical" evidence="2">
    <location>
        <begin position="157"/>
        <end position="179"/>
    </location>
</feature>
<keyword evidence="2" id="KW-0812">Transmembrane</keyword>
<evidence type="ECO:0000256" key="2">
    <source>
        <dbReference type="SAM" id="Phobius"/>
    </source>
</evidence>
<keyword evidence="2" id="KW-1133">Transmembrane helix</keyword>
<reference evidence="4 5" key="1">
    <citation type="journal article" date="2014" name="Int. J. Syst. Evol. Microbiol.">
        <title>Listeria floridensis sp. nov., Listeria aquatica sp. nov., Listeria cornellensis sp. nov., Listeria riparia sp. nov. and Listeria grandensis sp. nov., from agricultural and natural environments.</title>
        <authorList>
            <person name="den Bakker H.C."/>
            <person name="Warchocki S."/>
            <person name="Wright E.M."/>
            <person name="Allred A.F."/>
            <person name="Ahlstrom C."/>
            <person name="Manuel C.S."/>
            <person name="Stasiewicz M.J."/>
            <person name="Burrell A."/>
            <person name="Roof S."/>
            <person name="Strawn L."/>
            <person name="Fortes E.D."/>
            <person name="Nightingale K.K."/>
            <person name="Kephart D."/>
            <person name="Wiedmann M."/>
        </authorList>
    </citation>
    <scope>NUCLEOTIDE SEQUENCE [LARGE SCALE GENOMIC DNA]</scope>
    <source>
        <strain evidence="4 5">FSL S10-1188</strain>
    </source>
</reference>
<feature type="transmembrane region" description="Helical" evidence="2">
    <location>
        <begin position="191"/>
        <end position="209"/>
    </location>
</feature>